<dbReference type="InterPro" id="IPR036859">
    <property type="entry name" value="CAP-Gly_dom_sf"/>
</dbReference>
<proteinExistence type="predicted"/>
<dbReference type="SUPFAM" id="SSF74924">
    <property type="entry name" value="Cap-Gly domain"/>
    <property type="match status" value="1"/>
</dbReference>
<dbReference type="Gene3D" id="2.30.30.190">
    <property type="entry name" value="CAP Gly-rich-like domain"/>
    <property type="match status" value="1"/>
</dbReference>
<reference evidence="2" key="2">
    <citation type="submission" date="2011-03" db="EMBL/GenBank/DDBJ databases">
        <title>Annotation of Magnaporthe poae ATCC 64411.</title>
        <authorList>
            <person name="Ma L.-J."/>
            <person name="Dead R."/>
            <person name="Young S.K."/>
            <person name="Zeng Q."/>
            <person name="Gargeya S."/>
            <person name="Fitzgerald M."/>
            <person name="Haas B."/>
            <person name="Abouelleil A."/>
            <person name="Alvarado L."/>
            <person name="Arachchi H.M."/>
            <person name="Berlin A."/>
            <person name="Brown A."/>
            <person name="Chapman S.B."/>
            <person name="Chen Z."/>
            <person name="Dunbar C."/>
            <person name="Freedman E."/>
            <person name="Gearin G."/>
            <person name="Gellesch M."/>
            <person name="Goldberg J."/>
            <person name="Griggs A."/>
            <person name="Gujja S."/>
            <person name="Heiman D."/>
            <person name="Howarth C."/>
            <person name="Larson L."/>
            <person name="Lui A."/>
            <person name="MacDonald P.J.P."/>
            <person name="Mehta T."/>
            <person name="Montmayeur A."/>
            <person name="Murphy C."/>
            <person name="Neiman D."/>
            <person name="Pearson M."/>
            <person name="Priest M."/>
            <person name="Roberts A."/>
            <person name="Saif S."/>
            <person name="Shea T."/>
            <person name="Shenoy N."/>
            <person name="Sisk P."/>
            <person name="Stolte C."/>
            <person name="Sykes S."/>
            <person name="Yandava C."/>
            <person name="Wortman J."/>
            <person name="Nusbaum C."/>
            <person name="Birren B."/>
        </authorList>
    </citation>
    <scope>NUCLEOTIDE SEQUENCE</scope>
    <source>
        <strain evidence="2">ATCC 64411</strain>
    </source>
</reference>
<dbReference type="InterPro" id="IPR000938">
    <property type="entry name" value="CAP-Gly_domain"/>
</dbReference>
<sequence>MTELAVGQIIKLSDGRQGVIRFVGRTSFSQGDWVGVELDDDTGKNDGSVQGERYFDCPLGHGMFVRPTTCTILADAPPPAPA</sequence>
<dbReference type="AlphaFoldDB" id="A0A0H2U6G7"/>
<gene>
    <name evidence="2" type="ORF">MAPG_08527</name>
</gene>
<dbReference type="Pfam" id="PF01302">
    <property type="entry name" value="CAP_GLY"/>
    <property type="match status" value="1"/>
</dbReference>
<dbReference type="SMART" id="SM01052">
    <property type="entry name" value="CAP_GLY"/>
    <property type="match status" value="1"/>
</dbReference>
<name>A0A0H2U6G7_MAGP6</name>
<dbReference type="PROSITE" id="PS50245">
    <property type="entry name" value="CAP_GLY_2"/>
    <property type="match status" value="1"/>
</dbReference>
<protein>
    <submittedName>
        <fullName evidence="2">Dynactin ro-3</fullName>
    </submittedName>
</protein>
<evidence type="ECO:0000259" key="1">
    <source>
        <dbReference type="PROSITE" id="PS50245"/>
    </source>
</evidence>
<feature type="non-terminal residue" evidence="2">
    <location>
        <position position="82"/>
    </location>
</feature>
<dbReference type="EMBL" id="GL876973">
    <property type="protein sequence ID" value="KLU89556.1"/>
    <property type="molecule type" value="Genomic_DNA"/>
</dbReference>
<feature type="domain" description="CAP-Gly" evidence="1">
    <location>
        <begin position="24"/>
        <end position="66"/>
    </location>
</feature>
<evidence type="ECO:0000313" key="2">
    <source>
        <dbReference type="EMBL" id="KLU89556.1"/>
    </source>
</evidence>
<reference evidence="2" key="1">
    <citation type="submission" date="2010-05" db="EMBL/GenBank/DDBJ databases">
        <title>The Genome Sequence of Magnaporthe poae strain ATCC 64411.</title>
        <authorList>
            <consortium name="The Broad Institute Genome Sequencing Platform"/>
            <consortium name="Broad Institute Genome Sequencing Center for Infectious Disease"/>
            <person name="Ma L.-J."/>
            <person name="Dead R."/>
            <person name="Young S."/>
            <person name="Zeng Q."/>
            <person name="Koehrsen M."/>
            <person name="Alvarado L."/>
            <person name="Berlin A."/>
            <person name="Chapman S.B."/>
            <person name="Chen Z."/>
            <person name="Freedman E."/>
            <person name="Gellesch M."/>
            <person name="Goldberg J."/>
            <person name="Griggs A."/>
            <person name="Gujja S."/>
            <person name="Heilman E.R."/>
            <person name="Heiman D."/>
            <person name="Hepburn T."/>
            <person name="Howarth C."/>
            <person name="Jen D."/>
            <person name="Larson L."/>
            <person name="Mehta T."/>
            <person name="Neiman D."/>
            <person name="Pearson M."/>
            <person name="Roberts A."/>
            <person name="Saif S."/>
            <person name="Shea T."/>
            <person name="Shenoy N."/>
            <person name="Sisk P."/>
            <person name="Stolte C."/>
            <person name="Sykes S."/>
            <person name="Walk T."/>
            <person name="White J."/>
            <person name="Yandava C."/>
            <person name="Haas B."/>
            <person name="Nusbaum C."/>
            <person name="Birren B."/>
        </authorList>
    </citation>
    <scope>NUCLEOTIDE SEQUENCE</scope>
    <source>
        <strain evidence="2">ATCC 64411</strain>
    </source>
</reference>
<dbReference type="VEuPathDB" id="FungiDB:MAPG_08527"/>
<dbReference type="PANTHER" id="PTHR18916">
    <property type="entry name" value="DYNACTIN 1-RELATED MICROTUBULE-BINDING"/>
    <property type="match status" value="1"/>
</dbReference>
<dbReference type="OrthoDB" id="2130750at2759"/>
<organism evidence="2">
    <name type="scientific">Magnaporthiopsis poae (strain ATCC 64411 / 73-15)</name>
    <name type="common">Kentucky bluegrass fungus</name>
    <name type="synonym">Magnaporthe poae</name>
    <dbReference type="NCBI Taxonomy" id="644358"/>
    <lineage>
        <taxon>Eukaryota</taxon>
        <taxon>Fungi</taxon>
        <taxon>Dikarya</taxon>
        <taxon>Ascomycota</taxon>
        <taxon>Pezizomycotina</taxon>
        <taxon>Sordariomycetes</taxon>
        <taxon>Sordariomycetidae</taxon>
        <taxon>Magnaporthales</taxon>
        <taxon>Magnaporthaceae</taxon>
        <taxon>Magnaporthiopsis</taxon>
    </lineage>
</organism>
<accession>A0A0H2U6G7</accession>
<dbReference type="PROSITE" id="PS00845">
    <property type="entry name" value="CAP_GLY_1"/>
    <property type="match status" value="1"/>
</dbReference>